<evidence type="ECO:0000313" key="1">
    <source>
        <dbReference type="EMBL" id="MBX70471.1"/>
    </source>
</evidence>
<accession>A0A2P2QUC1</accession>
<proteinExistence type="predicted"/>
<sequence>MPFHAKTPPSICVCINGFILNHNLIEWDFVNLRIFTTLEFSILIVKQGRQKAFSFSLISRIEV</sequence>
<name>A0A2P2QUC1_RHIMU</name>
<protein>
    <submittedName>
        <fullName evidence="1">Uncharacterized protein</fullName>
    </submittedName>
</protein>
<dbReference type="AlphaFoldDB" id="A0A2P2QUC1"/>
<organism evidence="1">
    <name type="scientific">Rhizophora mucronata</name>
    <name type="common">Asiatic mangrove</name>
    <dbReference type="NCBI Taxonomy" id="61149"/>
    <lineage>
        <taxon>Eukaryota</taxon>
        <taxon>Viridiplantae</taxon>
        <taxon>Streptophyta</taxon>
        <taxon>Embryophyta</taxon>
        <taxon>Tracheophyta</taxon>
        <taxon>Spermatophyta</taxon>
        <taxon>Magnoliopsida</taxon>
        <taxon>eudicotyledons</taxon>
        <taxon>Gunneridae</taxon>
        <taxon>Pentapetalae</taxon>
        <taxon>rosids</taxon>
        <taxon>fabids</taxon>
        <taxon>Malpighiales</taxon>
        <taxon>Rhizophoraceae</taxon>
        <taxon>Rhizophora</taxon>
    </lineage>
</organism>
<reference evidence="1" key="1">
    <citation type="submission" date="2018-02" db="EMBL/GenBank/DDBJ databases">
        <title>Rhizophora mucronata_Transcriptome.</title>
        <authorList>
            <person name="Meera S.P."/>
            <person name="Sreeshan A."/>
            <person name="Augustine A."/>
        </authorList>
    </citation>
    <scope>NUCLEOTIDE SEQUENCE</scope>
    <source>
        <tissue evidence="1">Leaf</tissue>
    </source>
</reference>
<dbReference type="EMBL" id="GGEC01089987">
    <property type="protein sequence ID" value="MBX70471.1"/>
    <property type="molecule type" value="Transcribed_RNA"/>
</dbReference>